<evidence type="ECO:0000259" key="2">
    <source>
        <dbReference type="Pfam" id="PF01336"/>
    </source>
</evidence>
<dbReference type="EMBL" id="SWAU01000055">
    <property type="protein sequence ID" value="TKA97130.1"/>
    <property type="molecule type" value="Genomic_DNA"/>
</dbReference>
<comment type="caution">
    <text evidence="3">The sequence shown here is derived from an EMBL/GenBank/DDBJ whole genome shotgun (WGS) entry which is preliminary data.</text>
</comment>
<dbReference type="GO" id="GO:0003676">
    <property type="term" value="F:nucleic acid binding"/>
    <property type="evidence" value="ECO:0007669"/>
    <property type="project" value="InterPro"/>
</dbReference>
<dbReference type="CDD" id="cd04485">
    <property type="entry name" value="DnaE_OBF"/>
    <property type="match status" value="1"/>
</dbReference>
<feature type="domain" description="OB" evidence="2">
    <location>
        <begin position="1"/>
        <end position="73"/>
    </location>
</feature>
<sequence length="126" mass="13856">VTGLVITRQRPGTASGVIFLTLEDETGSANIVVWKKVYETFRKAVIAGRLVRVTGRLQRDGPVTHLLAEHVEDLSPLLATLGRPVVIDSNDGRADETKRPVGGSLRPAARHPREQAKKLFPSRDFH</sequence>
<proteinExistence type="predicted"/>
<feature type="region of interest" description="Disordered" evidence="1">
    <location>
        <begin position="87"/>
        <end position="126"/>
    </location>
</feature>
<protein>
    <submittedName>
        <fullName evidence="3">Error-prone DNA polymerase</fullName>
    </submittedName>
</protein>
<name>A0A4U0YWG4_9RHOB</name>
<evidence type="ECO:0000313" key="4">
    <source>
        <dbReference type="Proteomes" id="UP000306340"/>
    </source>
</evidence>
<dbReference type="Pfam" id="PF01336">
    <property type="entry name" value="tRNA_anti-codon"/>
    <property type="match status" value="1"/>
</dbReference>
<organism evidence="3 4">
    <name type="scientific">Cereibacter changlensis</name>
    <dbReference type="NCBI Taxonomy" id="402884"/>
    <lineage>
        <taxon>Bacteria</taxon>
        <taxon>Pseudomonadati</taxon>
        <taxon>Pseudomonadota</taxon>
        <taxon>Alphaproteobacteria</taxon>
        <taxon>Rhodobacterales</taxon>
        <taxon>Paracoccaceae</taxon>
        <taxon>Cereibacter</taxon>
    </lineage>
</organism>
<dbReference type="InterPro" id="IPR004365">
    <property type="entry name" value="NA-bd_OB_tRNA"/>
</dbReference>
<feature type="compositionally biased region" description="Basic and acidic residues" evidence="1">
    <location>
        <begin position="90"/>
        <end position="99"/>
    </location>
</feature>
<gene>
    <name evidence="3" type="ORF">FAZ78_07810</name>
</gene>
<dbReference type="AlphaFoldDB" id="A0A4U0YWG4"/>
<reference evidence="3 4" key="1">
    <citation type="submission" date="2019-04" db="EMBL/GenBank/DDBJ databases">
        <title>Crypto-aerobic microbial life in anoxic (sulfidic) marine sediments.</title>
        <authorList>
            <person name="Bhattacharya S."/>
            <person name="Roy C."/>
            <person name="Mondal N."/>
            <person name="Sarkar J."/>
            <person name="Mandal S."/>
            <person name="Rameez M.J."/>
            <person name="Ghosh W."/>
        </authorList>
    </citation>
    <scope>NUCLEOTIDE SEQUENCE [LARGE SCALE GENOMIC DNA]</scope>
    <source>
        <strain evidence="3 4">SBBC</strain>
    </source>
</reference>
<dbReference type="Proteomes" id="UP000306340">
    <property type="component" value="Unassembled WGS sequence"/>
</dbReference>
<feature type="compositionally biased region" description="Basic and acidic residues" evidence="1">
    <location>
        <begin position="111"/>
        <end position="126"/>
    </location>
</feature>
<dbReference type="RefSeq" id="WP_248633169.1">
    <property type="nucleotide sequence ID" value="NZ_SWAU01000055.1"/>
</dbReference>
<evidence type="ECO:0000313" key="3">
    <source>
        <dbReference type="EMBL" id="TKA97130.1"/>
    </source>
</evidence>
<evidence type="ECO:0000256" key="1">
    <source>
        <dbReference type="SAM" id="MobiDB-lite"/>
    </source>
</evidence>
<accession>A0A4U0YWG4</accession>
<feature type="non-terminal residue" evidence="3">
    <location>
        <position position="1"/>
    </location>
</feature>